<accession>A0A6L2KX25</accession>
<gene>
    <name evidence="1" type="ORF">Tci_024432</name>
</gene>
<comment type="caution">
    <text evidence="1">The sequence shown here is derived from an EMBL/GenBank/DDBJ whole genome shotgun (WGS) entry which is preliminary data.</text>
</comment>
<organism evidence="1">
    <name type="scientific">Tanacetum cinerariifolium</name>
    <name type="common">Dalmatian daisy</name>
    <name type="synonym">Chrysanthemum cinerariifolium</name>
    <dbReference type="NCBI Taxonomy" id="118510"/>
    <lineage>
        <taxon>Eukaryota</taxon>
        <taxon>Viridiplantae</taxon>
        <taxon>Streptophyta</taxon>
        <taxon>Embryophyta</taxon>
        <taxon>Tracheophyta</taxon>
        <taxon>Spermatophyta</taxon>
        <taxon>Magnoliopsida</taxon>
        <taxon>eudicotyledons</taxon>
        <taxon>Gunneridae</taxon>
        <taxon>Pentapetalae</taxon>
        <taxon>asterids</taxon>
        <taxon>campanulids</taxon>
        <taxon>Asterales</taxon>
        <taxon>Asteraceae</taxon>
        <taxon>Asteroideae</taxon>
        <taxon>Anthemideae</taxon>
        <taxon>Anthemidinae</taxon>
        <taxon>Tanacetum</taxon>
    </lineage>
</organism>
<protein>
    <submittedName>
        <fullName evidence="1">Uncharacterized protein</fullName>
    </submittedName>
</protein>
<name>A0A6L2KX25_TANCI</name>
<evidence type="ECO:0000313" key="1">
    <source>
        <dbReference type="EMBL" id="GEU52454.1"/>
    </source>
</evidence>
<dbReference type="AlphaFoldDB" id="A0A6L2KX25"/>
<dbReference type="EMBL" id="BKCJ010003018">
    <property type="protein sequence ID" value="GEU52454.1"/>
    <property type="molecule type" value="Genomic_DNA"/>
</dbReference>
<reference evidence="1" key="1">
    <citation type="journal article" date="2019" name="Sci. Rep.">
        <title>Draft genome of Tanacetum cinerariifolium, the natural source of mosquito coil.</title>
        <authorList>
            <person name="Yamashiro T."/>
            <person name="Shiraishi A."/>
            <person name="Satake H."/>
            <person name="Nakayama K."/>
        </authorList>
    </citation>
    <scope>NUCLEOTIDE SEQUENCE</scope>
</reference>
<proteinExistence type="predicted"/>
<sequence>METKDTVSSCSVSKNQELQRLQEKAQPLKEGCMTCLKALQSHFTSLSDNLKDDAPVSTFKRTFSQDMDLLEKQLTKEILHETDCKTALT</sequence>